<evidence type="ECO:0000256" key="1">
    <source>
        <dbReference type="SAM" id="MobiDB-lite"/>
    </source>
</evidence>
<comment type="caution">
    <text evidence="2">The sequence shown here is derived from an EMBL/GenBank/DDBJ whole genome shotgun (WGS) entry which is preliminary data.</text>
</comment>
<feature type="region of interest" description="Disordered" evidence="1">
    <location>
        <begin position="180"/>
        <end position="247"/>
    </location>
</feature>
<protein>
    <submittedName>
        <fullName evidence="2">Uncharacterized protein</fullName>
    </submittedName>
</protein>
<organism evidence="2 3">
    <name type="scientific">Thiomonas arsenitoxydans (strain DSM 22701 / CIP 110005 / 3As)</name>
    <dbReference type="NCBI Taxonomy" id="426114"/>
    <lineage>
        <taxon>Bacteria</taxon>
        <taxon>Pseudomonadati</taxon>
        <taxon>Pseudomonadota</taxon>
        <taxon>Betaproteobacteria</taxon>
        <taxon>Burkholderiales</taxon>
        <taxon>Thiomonas</taxon>
    </lineage>
</organism>
<keyword evidence="3" id="KW-1185">Reference proteome</keyword>
<proteinExistence type="predicted"/>
<evidence type="ECO:0000313" key="3">
    <source>
        <dbReference type="Proteomes" id="UP000078599"/>
    </source>
</evidence>
<name>A0ABM9T421_THIA3</name>
<evidence type="ECO:0000313" key="2">
    <source>
        <dbReference type="EMBL" id="CQR28602.1"/>
    </source>
</evidence>
<feature type="compositionally biased region" description="Low complexity" evidence="1">
    <location>
        <begin position="234"/>
        <end position="247"/>
    </location>
</feature>
<gene>
    <name evidence="2" type="ORF">THICB1_110463</name>
</gene>
<feature type="compositionally biased region" description="Basic residues" evidence="1">
    <location>
        <begin position="198"/>
        <end position="208"/>
    </location>
</feature>
<reference evidence="2 3" key="1">
    <citation type="submission" date="2015-03" db="EMBL/GenBank/DDBJ databases">
        <authorList>
            <person name="Regsiter A."/>
            <person name="william w."/>
        </authorList>
    </citation>
    <scope>NUCLEOTIDE SEQUENCE [LARGE SCALE GENOMIC DNA]</scope>
    <source>
        <strain evidence="2 3">CB1</strain>
    </source>
</reference>
<dbReference type="EMBL" id="CTRI01000003">
    <property type="protein sequence ID" value="CQR28602.1"/>
    <property type="molecule type" value="Genomic_DNA"/>
</dbReference>
<accession>A0ABM9T421</accession>
<sequence length="247" mass="26385">MRVLAWQRRAYAAPIPRTTHEEAVMAQIPEFKDFIPGMEFFQTLLKGAGMPSQFANWVAPTLDVEEIEQKITDLKAVLSWLETNARMTQNMIQALEVQRMTLRALKTMNVDMQDFAKGMVAEPPSAPAAVQPSEAPQAEPAKSAEPPQAAAGASPLFDPMQWWNAMTQQFTELASQALQENGATPAGSAAPVNSPKPGAKKAAAKKPAAKTVGNAARKTPARPASPAAKRGKAAVKVASKATGKASR</sequence>
<dbReference type="NCBIfam" id="NF043076">
    <property type="entry name" value="PHA_gran_PhaM"/>
    <property type="match status" value="1"/>
</dbReference>
<feature type="region of interest" description="Disordered" evidence="1">
    <location>
        <begin position="121"/>
        <end position="155"/>
    </location>
</feature>
<dbReference type="Proteomes" id="UP000078599">
    <property type="component" value="Unassembled WGS sequence"/>
</dbReference>
<dbReference type="InterPro" id="IPR050026">
    <property type="entry name" value="PHA_gran_PhaM_N"/>
</dbReference>